<feature type="region of interest" description="Disordered" evidence="1">
    <location>
        <begin position="274"/>
        <end position="310"/>
    </location>
</feature>
<organism evidence="2 3">
    <name type="scientific">Riccia sorocarpa</name>
    <dbReference type="NCBI Taxonomy" id="122646"/>
    <lineage>
        <taxon>Eukaryota</taxon>
        <taxon>Viridiplantae</taxon>
        <taxon>Streptophyta</taxon>
        <taxon>Embryophyta</taxon>
        <taxon>Marchantiophyta</taxon>
        <taxon>Marchantiopsida</taxon>
        <taxon>Marchantiidae</taxon>
        <taxon>Marchantiales</taxon>
        <taxon>Ricciaceae</taxon>
        <taxon>Riccia</taxon>
    </lineage>
</organism>
<evidence type="ECO:0000313" key="2">
    <source>
        <dbReference type="EMBL" id="KAL3682954.1"/>
    </source>
</evidence>
<dbReference type="PANTHER" id="PTHR37394:SF1">
    <property type="entry name" value="PROTEIN PARTING DANCERS"/>
    <property type="match status" value="1"/>
</dbReference>
<gene>
    <name evidence="2" type="ORF">R1sor_000976</name>
</gene>
<comment type="caution">
    <text evidence="2">The sequence shown here is derived from an EMBL/GenBank/DDBJ whole genome shotgun (WGS) entry which is preliminary data.</text>
</comment>
<evidence type="ECO:0000256" key="1">
    <source>
        <dbReference type="SAM" id="MobiDB-lite"/>
    </source>
</evidence>
<accession>A0ABD3H0P4</accession>
<sequence length="326" mass="36172">MCLLTFSDETTYGVQQLEFVSSPEAVTVALCAIPGLDVHDAHSLMMGIGSVEAIARSSTNSILRLTDLSKEKAQAVEDFFGNEDYNWTPMNKEETASSETWGSKDLEDMDKISEDMSDVSSPLMRRMSSLEAEDYSPRRRRRYTSSPNGLSKDVHPMRRMGGPNGGARGQPMRRMGCHEEVELRSEGGSGGLTAFEDSLLALSPLAHAFLTLPSNKSYDVPALQKDRRVRWQKSGSVTSPAKRTKNTSPVTFARLQARCRPLIDELLCQELPSSSNVSPRRKVTTEVLELSSDDSPVRKATPPTKCRAKDLRVDVPDDDISWLERK</sequence>
<dbReference type="AlphaFoldDB" id="A0ABD3H0P4"/>
<dbReference type="InterPro" id="IPR010994">
    <property type="entry name" value="RuvA_2-like"/>
</dbReference>
<keyword evidence="3" id="KW-1185">Reference proteome</keyword>
<reference evidence="2 3" key="1">
    <citation type="submission" date="2024-09" db="EMBL/GenBank/DDBJ databases">
        <title>Chromosome-scale assembly of Riccia sorocarpa.</title>
        <authorList>
            <person name="Paukszto L."/>
        </authorList>
    </citation>
    <scope>NUCLEOTIDE SEQUENCE [LARGE SCALE GENOMIC DNA]</scope>
    <source>
        <strain evidence="2">LP-2024</strain>
        <tissue evidence="2">Aerial parts of the thallus</tissue>
    </source>
</reference>
<protein>
    <submittedName>
        <fullName evidence="2">Uncharacterized protein</fullName>
    </submittedName>
</protein>
<evidence type="ECO:0000313" key="3">
    <source>
        <dbReference type="Proteomes" id="UP001633002"/>
    </source>
</evidence>
<dbReference type="EMBL" id="JBJQOH010000006">
    <property type="protein sequence ID" value="KAL3682954.1"/>
    <property type="molecule type" value="Genomic_DNA"/>
</dbReference>
<dbReference type="PANTHER" id="PTHR37394">
    <property type="entry name" value="PROTEIN PARTING DANCERS"/>
    <property type="match status" value="1"/>
</dbReference>
<name>A0ABD3H0P4_9MARC</name>
<dbReference type="Proteomes" id="UP001633002">
    <property type="component" value="Unassembled WGS sequence"/>
</dbReference>
<dbReference type="SUPFAM" id="SSF47781">
    <property type="entry name" value="RuvA domain 2-like"/>
    <property type="match status" value="1"/>
</dbReference>
<proteinExistence type="predicted"/>
<dbReference type="InterPro" id="IPR039172">
    <property type="entry name" value="PTD"/>
</dbReference>
<feature type="region of interest" description="Disordered" evidence="1">
    <location>
        <begin position="116"/>
        <end position="172"/>
    </location>
</feature>